<dbReference type="Proteomes" id="UP000182142">
    <property type="component" value="Unassembled WGS sequence"/>
</dbReference>
<protein>
    <submittedName>
        <fullName evidence="2">Uncharacterized protein</fullName>
    </submittedName>
</protein>
<reference evidence="3" key="1">
    <citation type="submission" date="2016-05" db="EMBL/GenBank/DDBJ databases">
        <authorList>
            <person name="Sharaf Hazem."/>
        </authorList>
    </citation>
    <scope>NUCLEOTIDE SEQUENCE [LARGE SCALE GENOMIC DNA]</scope>
    <source>
        <strain evidence="3">H</strain>
    </source>
</reference>
<dbReference type="EMBL" id="CWHR02000002">
    <property type="protein sequence ID" value="SBO21075.1"/>
    <property type="molecule type" value="Genomic_DNA"/>
</dbReference>
<gene>
    <name evidence="2" type="ORF">PKNA1_H1_1446150</name>
</gene>
<accession>A0A1A7VGK8</accession>
<organism evidence="2 3">
    <name type="scientific">Plasmodium knowlesi (strain H)</name>
    <dbReference type="NCBI Taxonomy" id="5851"/>
    <lineage>
        <taxon>Eukaryota</taxon>
        <taxon>Sar</taxon>
        <taxon>Alveolata</taxon>
        <taxon>Apicomplexa</taxon>
        <taxon>Aconoidasida</taxon>
        <taxon>Haemosporida</taxon>
        <taxon>Plasmodiidae</taxon>
        <taxon>Plasmodium</taxon>
        <taxon>Plasmodium (Plasmodium)</taxon>
    </lineage>
</organism>
<feature type="region of interest" description="Disordered" evidence="1">
    <location>
        <begin position="1"/>
        <end position="39"/>
    </location>
</feature>
<evidence type="ECO:0000313" key="3">
    <source>
        <dbReference type="Proteomes" id="UP000182142"/>
    </source>
</evidence>
<evidence type="ECO:0000313" key="2">
    <source>
        <dbReference type="EMBL" id="SBO21075.1"/>
    </source>
</evidence>
<name>A0A1A7VGK8_PLAKH</name>
<sequence length="100" mass="10892">MRCSGRRKKTMYDPQGKTDNKLHPNSATIGNGKSEEWNGSAPKVLHMQLMGRDAALHLNRASQVIPPTDSPPPSTYTSLVKSDILDSATLLNVMDAGMIE</sequence>
<proteinExistence type="predicted"/>
<dbReference type="AlphaFoldDB" id="A0A1A7VGK8"/>
<evidence type="ECO:0000256" key="1">
    <source>
        <dbReference type="SAM" id="MobiDB-lite"/>
    </source>
</evidence>